<keyword evidence="2" id="KW-1185">Reference proteome</keyword>
<gene>
    <name evidence="1" type="ORF">KSP40_PGU009909</name>
</gene>
<evidence type="ECO:0000313" key="2">
    <source>
        <dbReference type="Proteomes" id="UP001412067"/>
    </source>
</evidence>
<name>A0ABR2LQN5_9ASPA</name>
<proteinExistence type="predicted"/>
<evidence type="ECO:0008006" key="3">
    <source>
        <dbReference type="Google" id="ProtNLM"/>
    </source>
</evidence>
<dbReference type="InterPro" id="IPR044526">
    <property type="entry name" value="NAKR1-3"/>
</dbReference>
<dbReference type="EMBL" id="JBBWWR010000016">
    <property type="protein sequence ID" value="KAK8947690.1"/>
    <property type="molecule type" value="Genomic_DNA"/>
</dbReference>
<comment type="caution">
    <text evidence="1">The sequence shown here is derived from an EMBL/GenBank/DDBJ whole genome shotgun (WGS) entry which is preliminary data.</text>
</comment>
<dbReference type="PANTHER" id="PTHR46119">
    <property type="entry name" value="OS08G0405700 PROTEIN"/>
    <property type="match status" value="1"/>
</dbReference>
<organism evidence="1 2">
    <name type="scientific">Platanthera guangdongensis</name>
    <dbReference type="NCBI Taxonomy" id="2320717"/>
    <lineage>
        <taxon>Eukaryota</taxon>
        <taxon>Viridiplantae</taxon>
        <taxon>Streptophyta</taxon>
        <taxon>Embryophyta</taxon>
        <taxon>Tracheophyta</taxon>
        <taxon>Spermatophyta</taxon>
        <taxon>Magnoliopsida</taxon>
        <taxon>Liliopsida</taxon>
        <taxon>Asparagales</taxon>
        <taxon>Orchidaceae</taxon>
        <taxon>Orchidoideae</taxon>
        <taxon>Orchideae</taxon>
        <taxon>Orchidinae</taxon>
        <taxon>Platanthera</taxon>
    </lineage>
</organism>
<protein>
    <recommendedName>
        <fullName evidence="3">Secreted protein</fullName>
    </recommendedName>
</protein>
<reference evidence="1 2" key="1">
    <citation type="journal article" date="2022" name="Nat. Plants">
        <title>Genomes of leafy and leafless Platanthera orchids illuminate the evolution of mycoheterotrophy.</title>
        <authorList>
            <person name="Li M.H."/>
            <person name="Liu K.W."/>
            <person name="Li Z."/>
            <person name="Lu H.C."/>
            <person name="Ye Q.L."/>
            <person name="Zhang D."/>
            <person name="Wang J.Y."/>
            <person name="Li Y.F."/>
            <person name="Zhong Z.M."/>
            <person name="Liu X."/>
            <person name="Yu X."/>
            <person name="Liu D.K."/>
            <person name="Tu X.D."/>
            <person name="Liu B."/>
            <person name="Hao Y."/>
            <person name="Liao X.Y."/>
            <person name="Jiang Y.T."/>
            <person name="Sun W.H."/>
            <person name="Chen J."/>
            <person name="Chen Y.Q."/>
            <person name="Ai Y."/>
            <person name="Zhai J.W."/>
            <person name="Wu S.S."/>
            <person name="Zhou Z."/>
            <person name="Hsiao Y.Y."/>
            <person name="Wu W.L."/>
            <person name="Chen Y.Y."/>
            <person name="Lin Y.F."/>
            <person name="Hsu J.L."/>
            <person name="Li C.Y."/>
            <person name="Wang Z.W."/>
            <person name="Zhao X."/>
            <person name="Zhong W.Y."/>
            <person name="Ma X.K."/>
            <person name="Ma L."/>
            <person name="Huang J."/>
            <person name="Chen G.Z."/>
            <person name="Huang M.Z."/>
            <person name="Huang L."/>
            <person name="Peng D.H."/>
            <person name="Luo Y.B."/>
            <person name="Zou S.Q."/>
            <person name="Chen S.P."/>
            <person name="Lan S."/>
            <person name="Tsai W.C."/>
            <person name="Van de Peer Y."/>
            <person name="Liu Z.J."/>
        </authorList>
    </citation>
    <scope>NUCLEOTIDE SEQUENCE [LARGE SCALE GENOMIC DNA]</scope>
    <source>
        <strain evidence="1">Lor288</strain>
    </source>
</reference>
<dbReference type="PANTHER" id="PTHR46119:SF8">
    <property type="entry name" value="OS08G0405700 PROTEIN"/>
    <property type="match status" value="1"/>
</dbReference>
<dbReference type="Proteomes" id="UP001412067">
    <property type="component" value="Unassembled WGS sequence"/>
</dbReference>
<evidence type="ECO:0000313" key="1">
    <source>
        <dbReference type="EMBL" id="KAK8947690.1"/>
    </source>
</evidence>
<sequence>MRATKLGLLCRSQAATAVCAPGDIHAAVVVPRRPDRSNSEHSKLLDPKHARLADHRHRIACTASAAECHRRRLQAVTLPMVTKRGIDPPEPKTCLPVTASFTPTNQNELFQVVVMRVSIHCQGCAGKSISKVKKAEFWSSC</sequence>
<accession>A0ABR2LQN5</accession>